<feature type="compositionally biased region" description="Low complexity" evidence="1">
    <location>
        <begin position="159"/>
        <end position="173"/>
    </location>
</feature>
<dbReference type="Proteomes" id="UP000559182">
    <property type="component" value="Unassembled WGS sequence"/>
</dbReference>
<keyword evidence="4" id="KW-1185">Reference proteome</keyword>
<sequence length="180" mass="18716">MAQKRSPALNLASAAVAGAITLVRPTRFPRWARRGLSLANTAGTAGAVFFAIRGEDELPEDHPLHRALTVSDLTAATTGGLMLVTSGLGVKADAKIEQFLVRHGVRHPRVVMAVGVVTVLFIVKTVQDRASKHAPEPVAGTPKPPVSDKPANKTLPTTGSAGAAPTEQAAQPEAQEDPGQ</sequence>
<feature type="region of interest" description="Disordered" evidence="1">
    <location>
        <begin position="131"/>
        <end position="180"/>
    </location>
</feature>
<evidence type="ECO:0000256" key="1">
    <source>
        <dbReference type="SAM" id="MobiDB-lite"/>
    </source>
</evidence>
<organism evidence="3 4">
    <name type="scientific">Flexivirga oryzae</name>
    <dbReference type="NCBI Taxonomy" id="1794944"/>
    <lineage>
        <taxon>Bacteria</taxon>
        <taxon>Bacillati</taxon>
        <taxon>Actinomycetota</taxon>
        <taxon>Actinomycetes</taxon>
        <taxon>Micrococcales</taxon>
        <taxon>Dermacoccaceae</taxon>
        <taxon>Flexivirga</taxon>
    </lineage>
</organism>
<comment type="caution">
    <text evidence="3">The sequence shown here is derived from an EMBL/GenBank/DDBJ whole genome shotgun (WGS) entry which is preliminary data.</text>
</comment>
<evidence type="ECO:0000313" key="4">
    <source>
        <dbReference type="Proteomes" id="UP000559182"/>
    </source>
</evidence>
<name>A0A839NKB4_9MICO</name>
<dbReference type="EMBL" id="JACHVQ010000004">
    <property type="protein sequence ID" value="MBB2894200.1"/>
    <property type="molecule type" value="Genomic_DNA"/>
</dbReference>
<dbReference type="AlphaFoldDB" id="A0A839NKB4"/>
<accession>A0A839NKB4</accession>
<protein>
    <submittedName>
        <fullName evidence="3">Uncharacterized protein</fullName>
    </submittedName>
</protein>
<reference evidence="3 4" key="1">
    <citation type="submission" date="2020-08" db="EMBL/GenBank/DDBJ databases">
        <title>Sequencing the genomes of 1000 actinobacteria strains.</title>
        <authorList>
            <person name="Klenk H.-P."/>
        </authorList>
    </citation>
    <scope>NUCLEOTIDE SEQUENCE [LARGE SCALE GENOMIC DNA]</scope>
    <source>
        <strain evidence="3 4">DSM 105369</strain>
    </source>
</reference>
<gene>
    <name evidence="2" type="ORF">FHU39_004236</name>
    <name evidence="3" type="ORF">FHU39_004823</name>
</gene>
<dbReference type="EMBL" id="JACHVQ010000007">
    <property type="protein sequence ID" value="MBB2894772.1"/>
    <property type="molecule type" value="Genomic_DNA"/>
</dbReference>
<dbReference type="RefSeq" id="WP_183322636.1">
    <property type="nucleotide sequence ID" value="NZ_JACHVQ010000004.1"/>
</dbReference>
<proteinExistence type="predicted"/>
<evidence type="ECO:0000313" key="2">
    <source>
        <dbReference type="EMBL" id="MBB2894200.1"/>
    </source>
</evidence>
<evidence type="ECO:0000313" key="3">
    <source>
        <dbReference type="EMBL" id="MBB2894772.1"/>
    </source>
</evidence>